<reference evidence="2" key="3">
    <citation type="submission" date="2025-05" db="UniProtKB">
        <authorList>
            <consortium name="EnsemblMetazoa"/>
        </authorList>
    </citation>
    <scope>IDENTIFICATION</scope>
</reference>
<dbReference type="OrthoDB" id="6727623at2759"/>
<evidence type="ECO:0000313" key="2">
    <source>
        <dbReference type="EnsemblMetazoa" id="XP_016987953.1"/>
    </source>
</evidence>
<proteinExistence type="predicted"/>
<dbReference type="Pfam" id="PF00059">
    <property type="entry name" value="Lectin_C"/>
    <property type="match status" value="1"/>
</dbReference>
<dbReference type="InterPro" id="IPR016186">
    <property type="entry name" value="C-type_lectin-like/link_sf"/>
</dbReference>
<dbReference type="InterPro" id="IPR050111">
    <property type="entry name" value="C-type_lectin/snaclec_domain"/>
</dbReference>
<dbReference type="RefSeq" id="XP_016987953.1">
    <property type="nucleotide sequence ID" value="XM_017132464.1"/>
</dbReference>
<evidence type="ECO:0000259" key="1">
    <source>
        <dbReference type="PROSITE" id="PS50041"/>
    </source>
</evidence>
<dbReference type="PROSITE" id="PS50041">
    <property type="entry name" value="C_TYPE_LECTIN_2"/>
    <property type="match status" value="1"/>
</dbReference>
<evidence type="ECO:0000313" key="3">
    <source>
        <dbReference type="Proteomes" id="UP001652680"/>
    </source>
</evidence>
<dbReference type="SMART" id="SM00034">
    <property type="entry name" value="CLECT"/>
    <property type="match status" value="1"/>
</dbReference>
<dbReference type="Gene3D" id="3.10.100.10">
    <property type="entry name" value="Mannose-Binding Protein A, subunit A"/>
    <property type="match status" value="1"/>
</dbReference>
<dbReference type="Proteomes" id="UP001652680">
    <property type="component" value="Unassembled WGS sequence"/>
</dbReference>
<dbReference type="GeneID" id="108050682"/>
<dbReference type="SUPFAM" id="SSF56436">
    <property type="entry name" value="C-type lectin-like"/>
    <property type="match status" value="1"/>
</dbReference>
<sequence length="144" mass="16575">MWGRIEEIPSPRYDEEETPKFEEIGSRRFYISHRRYPVPRPAAEETCRRMGGYLAAIKDQEELDAIKAKVNRHVRYWLGINDRDNNGTYVSQASGKVAPFLKWRAGEPNNKKGDEHCVELLDGVMNDVPCSTALFTICQEDNNV</sequence>
<feature type="domain" description="C-type lectin" evidence="1">
    <location>
        <begin position="24"/>
        <end position="139"/>
    </location>
</feature>
<keyword evidence="3" id="KW-1185">Reference proteome</keyword>
<reference evidence="3" key="1">
    <citation type="journal article" date="2021" name="Elife">
        <title>Highly contiguous assemblies of 101 drosophilid genomes.</title>
        <authorList>
            <person name="Kim B.Y."/>
            <person name="Wang J.R."/>
            <person name="Miller D.E."/>
            <person name="Barmina O."/>
            <person name="Delaney E."/>
            <person name="Thompson A."/>
            <person name="Comeault A.A."/>
            <person name="Peede D."/>
            <person name="D'Agostino E.R."/>
            <person name="Pelaez J."/>
            <person name="Aguilar J.M."/>
            <person name="Haji D."/>
            <person name="Matsunaga T."/>
            <person name="Armstrong E.E."/>
            <person name="Zych M."/>
            <person name="Ogawa Y."/>
            <person name="Stamenkovic-Radak M."/>
            <person name="Jelic M."/>
            <person name="Veselinovic M.S."/>
            <person name="Tanaskovic M."/>
            <person name="Eric P."/>
            <person name="Gao J.J."/>
            <person name="Katoh T.K."/>
            <person name="Toda M.J."/>
            <person name="Watabe H."/>
            <person name="Watada M."/>
            <person name="Davis J.S."/>
            <person name="Moyle L.C."/>
            <person name="Manoli G."/>
            <person name="Bertolini E."/>
            <person name="Kostal V."/>
            <person name="Hawley R.S."/>
            <person name="Takahashi A."/>
            <person name="Jones C.D."/>
            <person name="Price D.K."/>
            <person name="Whiteman N."/>
            <person name="Kopp A."/>
            <person name="Matute D.R."/>
            <person name="Petrov D.A."/>
        </authorList>
    </citation>
    <scope>NUCLEOTIDE SEQUENCE [LARGE SCALE GENOMIC DNA]</scope>
</reference>
<protein>
    <submittedName>
        <fullName evidence="4">Mannose-binding protein C-like</fullName>
    </submittedName>
</protein>
<dbReference type="CDD" id="cd00037">
    <property type="entry name" value="CLECT"/>
    <property type="match status" value="1"/>
</dbReference>
<organism evidence="4">
    <name type="scientific">Drosophila rhopaloa</name>
    <name type="common">Fruit fly</name>
    <dbReference type="NCBI Taxonomy" id="1041015"/>
    <lineage>
        <taxon>Eukaryota</taxon>
        <taxon>Metazoa</taxon>
        <taxon>Ecdysozoa</taxon>
        <taxon>Arthropoda</taxon>
        <taxon>Hexapoda</taxon>
        <taxon>Insecta</taxon>
        <taxon>Pterygota</taxon>
        <taxon>Neoptera</taxon>
        <taxon>Endopterygota</taxon>
        <taxon>Diptera</taxon>
        <taxon>Brachycera</taxon>
        <taxon>Muscomorpha</taxon>
        <taxon>Ephydroidea</taxon>
        <taxon>Drosophilidae</taxon>
        <taxon>Drosophila</taxon>
        <taxon>Sophophora</taxon>
    </lineage>
</organism>
<gene>
    <name evidence="4" type="primary">LOC108050682</name>
    <name evidence="2" type="synonym">108050682</name>
</gene>
<dbReference type="AlphaFoldDB" id="A0A6P4FKL2"/>
<name>A0A6P4FKL2_DRORH</name>
<dbReference type="PANTHER" id="PTHR22803">
    <property type="entry name" value="MANNOSE, PHOSPHOLIPASE, LECTIN RECEPTOR RELATED"/>
    <property type="match status" value="1"/>
</dbReference>
<dbReference type="EnsemblMetazoa" id="XM_017132464.1">
    <property type="protein sequence ID" value="XP_016987953.1"/>
    <property type="gene ID" value="LOC108050682"/>
</dbReference>
<dbReference type="InterPro" id="IPR001304">
    <property type="entry name" value="C-type_lectin-like"/>
</dbReference>
<reference evidence="4" key="2">
    <citation type="submission" date="2025-04" db="UniProtKB">
        <authorList>
            <consortium name="RefSeq"/>
        </authorList>
    </citation>
    <scope>IDENTIFICATION</scope>
</reference>
<dbReference type="InterPro" id="IPR016187">
    <property type="entry name" value="CTDL_fold"/>
</dbReference>
<accession>A0A6P4FKL2</accession>
<evidence type="ECO:0000313" key="4">
    <source>
        <dbReference type="RefSeq" id="XP_016987953.1"/>
    </source>
</evidence>